<dbReference type="NCBIfam" id="NF003916">
    <property type="entry name" value="PRK05442.1"/>
    <property type="match status" value="1"/>
</dbReference>
<reference evidence="8" key="1">
    <citation type="submission" date="2020-03" db="EMBL/GenBank/DDBJ databases">
        <authorList>
            <person name="Chebbi M.A."/>
            <person name="Drezen J.M."/>
        </authorList>
    </citation>
    <scope>NUCLEOTIDE SEQUENCE</scope>
    <source>
        <tissue evidence="8">Whole body</tissue>
    </source>
</reference>
<organism evidence="8 9">
    <name type="scientific">Cotesia typhae</name>
    <dbReference type="NCBI Taxonomy" id="2053667"/>
    <lineage>
        <taxon>Eukaryota</taxon>
        <taxon>Metazoa</taxon>
        <taxon>Ecdysozoa</taxon>
        <taxon>Arthropoda</taxon>
        <taxon>Hexapoda</taxon>
        <taxon>Insecta</taxon>
        <taxon>Pterygota</taxon>
        <taxon>Neoptera</taxon>
        <taxon>Endopterygota</taxon>
        <taxon>Hymenoptera</taxon>
        <taxon>Apocrita</taxon>
        <taxon>Ichneumonoidea</taxon>
        <taxon>Braconidae</taxon>
        <taxon>Microgastrinae</taxon>
        <taxon>Cotesia</taxon>
    </lineage>
</organism>
<dbReference type="InterPro" id="IPR001252">
    <property type="entry name" value="Malate_DH_AS"/>
</dbReference>
<keyword evidence="9" id="KW-1185">Reference proteome</keyword>
<dbReference type="InterPro" id="IPR022383">
    <property type="entry name" value="Lactate/malate_DH_C"/>
</dbReference>
<dbReference type="PANTHER" id="PTHR23382">
    <property type="entry name" value="MALATE DEHYDROGENASE"/>
    <property type="match status" value="1"/>
</dbReference>
<dbReference type="EC" id="1.1.1.37" evidence="5"/>
<reference evidence="8" key="2">
    <citation type="submission" date="2021-04" db="EMBL/GenBank/DDBJ databases">
        <title>Genome-wide patterns of bracovirus chromosomal integration into multiple host tissues during parasitism.</title>
        <authorList>
            <person name="Chebbi M.A.C."/>
        </authorList>
    </citation>
    <scope>NUCLEOTIDE SEQUENCE</scope>
    <source>
        <tissue evidence="8">Whole body</tissue>
    </source>
</reference>
<sequence>MADPINVVVTGAAGQIAYSLLYQLAAGSVFGPEQPINLRLLDIKPMMDVLQGVVMELEDLALPLLRDVLPTADAGVAFKDAAAAFLVGAMPRKQGMERKDLLAANVKIFKDQGEALEKFARKDIKVLVVGNPANTNALICSHYAPSIPKENFTAMTRLDQNRAQAALASRLGVQYPDAAHAVADLPGKGSLKVSSTVNDNAWLNGEFLETIQKRGAAVIAARKMSSAMSAAKAAGDHMRDWWFGTKPGQWVSMGVVSDGSYGIPKDVVFSFPVTIKDKKFEIVQGLEISDFARSKLDITAKELEEERAEAHQVLMP</sequence>
<comment type="catalytic activity">
    <reaction evidence="5">
        <text>(S)-malate + NAD(+) = oxaloacetate + NADH + H(+)</text>
        <dbReference type="Rhea" id="RHEA:21432"/>
        <dbReference type="ChEBI" id="CHEBI:15378"/>
        <dbReference type="ChEBI" id="CHEBI:15589"/>
        <dbReference type="ChEBI" id="CHEBI:16452"/>
        <dbReference type="ChEBI" id="CHEBI:57540"/>
        <dbReference type="ChEBI" id="CHEBI:57945"/>
        <dbReference type="EC" id="1.1.1.37"/>
    </reaction>
</comment>
<evidence type="ECO:0000259" key="6">
    <source>
        <dbReference type="Pfam" id="PF00056"/>
    </source>
</evidence>
<dbReference type="FunFam" id="3.40.50.720:FF:000010">
    <property type="entry name" value="Malate dehydrogenase"/>
    <property type="match status" value="1"/>
</dbReference>
<evidence type="ECO:0000259" key="7">
    <source>
        <dbReference type="Pfam" id="PF02866"/>
    </source>
</evidence>
<evidence type="ECO:0000256" key="2">
    <source>
        <dbReference type="ARBA" id="ARBA00023002"/>
    </source>
</evidence>
<dbReference type="GO" id="GO:0006108">
    <property type="term" value="P:malate metabolic process"/>
    <property type="evidence" value="ECO:0007669"/>
    <property type="project" value="InterPro"/>
</dbReference>
<evidence type="ECO:0000256" key="4">
    <source>
        <dbReference type="RuleBase" id="RU003369"/>
    </source>
</evidence>
<dbReference type="Proteomes" id="UP000729913">
    <property type="component" value="Unassembled WGS sequence"/>
</dbReference>
<dbReference type="PIRSF" id="PIRSF000102">
    <property type="entry name" value="Lac_mal_DH"/>
    <property type="match status" value="1"/>
</dbReference>
<dbReference type="InterPro" id="IPR001236">
    <property type="entry name" value="Lactate/malate_DH_N"/>
</dbReference>
<dbReference type="AlphaFoldDB" id="A0A8J5V681"/>
<keyword evidence="5" id="KW-0816">Tricarboxylic acid cycle</keyword>
<evidence type="ECO:0000256" key="3">
    <source>
        <dbReference type="ARBA" id="ARBA00023027"/>
    </source>
</evidence>
<dbReference type="FunFam" id="3.90.110.10:FF:000002">
    <property type="entry name" value="Malate dehydrogenase"/>
    <property type="match status" value="1"/>
</dbReference>
<evidence type="ECO:0000256" key="1">
    <source>
        <dbReference type="ARBA" id="ARBA00009613"/>
    </source>
</evidence>
<dbReference type="PROSITE" id="PS00068">
    <property type="entry name" value="MDH"/>
    <property type="match status" value="1"/>
</dbReference>
<dbReference type="OrthoDB" id="4069699at2759"/>
<dbReference type="InterPro" id="IPR011274">
    <property type="entry name" value="Malate_DH_NAD-dep_euk"/>
</dbReference>
<dbReference type="Pfam" id="PF00056">
    <property type="entry name" value="Ldh_1_N"/>
    <property type="match status" value="1"/>
</dbReference>
<gene>
    <name evidence="8" type="ORF">G9C98_001714</name>
</gene>
<accession>A0A8J5V681</accession>
<feature type="domain" description="Lactate/malate dehydrogenase N-terminal" evidence="6">
    <location>
        <begin position="6"/>
        <end position="152"/>
    </location>
</feature>
<dbReference type="NCBIfam" id="TIGR01759">
    <property type="entry name" value="MalateDH-SF1"/>
    <property type="match status" value="1"/>
</dbReference>
<protein>
    <recommendedName>
        <fullName evidence="5">Malate dehydrogenase</fullName>
        <ecNumber evidence="5">1.1.1.37</ecNumber>
    </recommendedName>
</protein>
<dbReference type="InterPro" id="IPR001557">
    <property type="entry name" value="L-lactate/malate_DH"/>
</dbReference>
<keyword evidence="2 4" id="KW-0560">Oxidoreductase</keyword>
<dbReference type="GO" id="GO:0006099">
    <property type="term" value="P:tricarboxylic acid cycle"/>
    <property type="evidence" value="ECO:0007669"/>
    <property type="project" value="UniProtKB-KW"/>
</dbReference>
<keyword evidence="3 5" id="KW-0520">NAD</keyword>
<comment type="similarity">
    <text evidence="1">Belongs to the LDH/MDH superfamily. MDH type 2 family.</text>
</comment>
<dbReference type="CDD" id="cd01336">
    <property type="entry name" value="MDH_cytoplasmic_cytosolic"/>
    <property type="match status" value="1"/>
</dbReference>
<evidence type="ECO:0000313" key="8">
    <source>
        <dbReference type="EMBL" id="KAG8035224.1"/>
    </source>
</evidence>
<proteinExistence type="inferred from homology"/>
<dbReference type="Pfam" id="PF02866">
    <property type="entry name" value="Ldh_1_C"/>
    <property type="match status" value="1"/>
</dbReference>
<evidence type="ECO:0000256" key="5">
    <source>
        <dbReference type="RuleBase" id="RU003405"/>
    </source>
</evidence>
<comment type="caution">
    <text evidence="8">The sequence shown here is derived from an EMBL/GenBank/DDBJ whole genome shotgun (WGS) entry which is preliminary data.</text>
</comment>
<dbReference type="GO" id="GO:0030060">
    <property type="term" value="F:L-malate dehydrogenase (NAD+) activity"/>
    <property type="evidence" value="ECO:0007669"/>
    <property type="project" value="UniProtKB-EC"/>
</dbReference>
<dbReference type="InterPro" id="IPR010945">
    <property type="entry name" value="Malate_DH_type2"/>
</dbReference>
<evidence type="ECO:0000313" key="9">
    <source>
        <dbReference type="Proteomes" id="UP000729913"/>
    </source>
</evidence>
<feature type="domain" description="Lactate/malate dehydrogenase C-terminal" evidence="7">
    <location>
        <begin position="156"/>
        <end position="309"/>
    </location>
</feature>
<name>A0A8J5V681_9HYME</name>
<dbReference type="EMBL" id="JAAOIC020000064">
    <property type="protein sequence ID" value="KAG8035224.1"/>
    <property type="molecule type" value="Genomic_DNA"/>
</dbReference>